<sequence length="391" mass="44939">CAEKGTSLGCIILSNGEKWKALRRFALQTLRNFGMGKRSLEERIQEEAQCLVQALTQTQATPFDPTFLIYCATSNIICFIVFGDRFDYEDGNFLTLVSRIKEILHQLSSPWGQVGMYNLFPGLMSYLPGPHNRIFENFEQLRLFVQEQVKRNQESFNRHCPRDFIDCFLLRMEKENQDPLSYFHMETLVMTTHNLFFAGTEAVSTTLNYGFLILMKYPQIQATVQAEIDQVIGQHRSPSVEDRVHMPYTDAVIHEIQRFSDITPMGIRHAVTRDTQFRGFLLPEGTNVIPLLFSVHNDSTQFKDPATFNPAHFLDEKGGFRKHNAFMTFSAGKRVCLGEGLARMELFLFFTTVLQHFTLMPLVQPEEIDLSPLVNGFGSLPRPYEFHAVPR</sequence>
<dbReference type="GO" id="GO:0008392">
    <property type="term" value="F:arachidonate epoxygenase activity"/>
    <property type="evidence" value="ECO:0007669"/>
    <property type="project" value="TreeGrafter"/>
</dbReference>
<name>A0A8C8RFS8_9SAUR</name>
<keyword evidence="9 14" id="KW-0560">Oxidoreductase</keyword>
<evidence type="ECO:0000313" key="15">
    <source>
        <dbReference type="Ensembl" id="ENSPCEP00000004829.1"/>
    </source>
</evidence>
<protein>
    <submittedName>
        <fullName evidence="15">Uncharacterized protein</fullName>
    </submittedName>
</protein>
<keyword evidence="7" id="KW-0256">Endoplasmic reticulum</keyword>
<dbReference type="SUPFAM" id="SSF48264">
    <property type="entry name" value="Cytochrome P450"/>
    <property type="match status" value="1"/>
</dbReference>
<evidence type="ECO:0000256" key="14">
    <source>
        <dbReference type="RuleBase" id="RU000461"/>
    </source>
</evidence>
<dbReference type="InterPro" id="IPR050182">
    <property type="entry name" value="Cytochrome_P450_fam2"/>
</dbReference>
<keyword evidence="16" id="KW-1185">Reference proteome</keyword>
<accession>A0A8C8RFS8</accession>
<evidence type="ECO:0000313" key="16">
    <source>
        <dbReference type="Proteomes" id="UP000694393"/>
    </source>
</evidence>
<evidence type="ECO:0000256" key="9">
    <source>
        <dbReference type="ARBA" id="ARBA00023002"/>
    </source>
</evidence>
<dbReference type="InterPro" id="IPR002401">
    <property type="entry name" value="Cyt_P450_E_grp-I"/>
</dbReference>
<evidence type="ECO:0000256" key="1">
    <source>
        <dbReference type="ARBA" id="ARBA00001971"/>
    </source>
</evidence>
<dbReference type="GO" id="GO:0006805">
    <property type="term" value="P:xenobiotic metabolic process"/>
    <property type="evidence" value="ECO:0007669"/>
    <property type="project" value="TreeGrafter"/>
</dbReference>
<dbReference type="FunFam" id="1.10.630.10:FF:000238">
    <property type="entry name" value="Cytochrome P450 2A6"/>
    <property type="match status" value="1"/>
</dbReference>
<dbReference type="CDD" id="cd11026">
    <property type="entry name" value="CYP2"/>
    <property type="match status" value="1"/>
</dbReference>
<evidence type="ECO:0000256" key="13">
    <source>
        <dbReference type="PIRSR" id="PIRSR602401-1"/>
    </source>
</evidence>
<dbReference type="InterPro" id="IPR001128">
    <property type="entry name" value="Cyt_P450"/>
</dbReference>
<dbReference type="GO" id="GO:0005789">
    <property type="term" value="C:endoplasmic reticulum membrane"/>
    <property type="evidence" value="ECO:0007669"/>
    <property type="project" value="UniProtKB-SubCell"/>
</dbReference>
<evidence type="ECO:0000256" key="2">
    <source>
        <dbReference type="ARBA" id="ARBA00004174"/>
    </source>
</evidence>
<keyword evidence="12" id="KW-0472">Membrane</keyword>
<comment type="similarity">
    <text evidence="4 14">Belongs to the cytochrome P450 family.</text>
</comment>
<dbReference type="Ensembl" id="ENSPCET00000004999.1">
    <property type="protein sequence ID" value="ENSPCEP00000004829.1"/>
    <property type="gene ID" value="ENSPCEG00000003883.1"/>
</dbReference>
<dbReference type="PRINTS" id="PR01957">
    <property type="entry name" value="EP450ICYP2F"/>
</dbReference>
<dbReference type="Gene3D" id="1.10.630.10">
    <property type="entry name" value="Cytochrome P450"/>
    <property type="match status" value="1"/>
</dbReference>
<organism evidence="15 16">
    <name type="scientific">Pelusios castaneus</name>
    <name type="common">West African mud turtle</name>
    <dbReference type="NCBI Taxonomy" id="367368"/>
    <lineage>
        <taxon>Eukaryota</taxon>
        <taxon>Metazoa</taxon>
        <taxon>Chordata</taxon>
        <taxon>Craniata</taxon>
        <taxon>Vertebrata</taxon>
        <taxon>Euteleostomi</taxon>
        <taxon>Archelosauria</taxon>
        <taxon>Testudinata</taxon>
        <taxon>Testudines</taxon>
        <taxon>Pleurodira</taxon>
        <taxon>Pelomedusidae</taxon>
        <taxon>Pelusios</taxon>
    </lineage>
</organism>
<evidence type="ECO:0000256" key="10">
    <source>
        <dbReference type="ARBA" id="ARBA00023004"/>
    </source>
</evidence>
<dbReference type="GO" id="GO:0005506">
    <property type="term" value="F:iron ion binding"/>
    <property type="evidence" value="ECO:0007669"/>
    <property type="project" value="InterPro"/>
</dbReference>
<evidence type="ECO:0000256" key="7">
    <source>
        <dbReference type="ARBA" id="ARBA00022824"/>
    </source>
</evidence>
<evidence type="ECO:0000256" key="8">
    <source>
        <dbReference type="ARBA" id="ARBA00022848"/>
    </source>
</evidence>
<dbReference type="PANTHER" id="PTHR24300">
    <property type="entry name" value="CYTOCHROME P450 508A4-RELATED"/>
    <property type="match status" value="1"/>
</dbReference>
<dbReference type="InterPro" id="IPR017972">
    <property type="entry name" value="Cyt_P450_CS"/>
</dbReference>
<dbReference type="GO" id="GO:0019825">
    <property type="term" value="F:oxygen binding"/>
    <property type="evidence" value="ECO:0007669"/>
    <property type="project" value="InterPro"/>
</dbReference>
<keyword evidence="8" id="KW-0492">Microsome</keyword>
<reference evidence="15" key="1">
    <citation type="submission" date="2025-08" db="UniProtKB">
        <authorList>
            <consortium name="Ensembl"/>
        </authorList>
    </citation>
    <scope>IDENTIFICATION</scope>
</reference>
<evidence type="ECO:0000256" key="5">
    <source>
        <dbReference type="ARBA" id="ARBA00022617"/>
    </source>
</evidence>
<dbReference type="GO" id="GO:0019373">
    <property type="term" value="P:epoxygenase P450 pathway"/>
    <property type="evidence" value="ECO:0007669"/>
    <property type="project" value="TreeGrafter"/>
</dbReference>
<evidence type="ECO:0000256" key="12">
    <source>
        <dbReference type="ARBA" id="ARBA00023136"/>
    </source>
</evidence>
<evidence type="ECO:0000256" key="3">
    <source>
        <dbReference type="ARBA" id="ARBA00004406"/>
    </source>
</evidence>
<keyword evidence="10 13" id="KW-0408">Iron</keyword>
<comment type="cofactor">
    <cofactor evidence="1 13">
        <name>heme</name>
        <dbReference type="ChEBI" id="CHEBI:30413"/>
    </cofactor>
</comment>
<dbReference type="GO" id="GO:0020037">
    <property type="term" value="F:heme binding"/>
    <property type="evidence" value="ECO:0007669"/>
    <property type="project" value="InterPro"/>
</dbReference>
<evidence type="ECO:0000256" key="4">
    <source>
        <dbReference type="ARBA" id="ARBA00010617"/>
    </source>
</evidence>
<dbReference type="InterPro" id="IPR020469">
    <property type="entry name" value="Cyt_P450_CYP2_fam"/>
</dbReference>
<dbReference type="Proteomes" id="UP000694393">
    <property type="component" value="Unplaced"/>
</dbReference>
<reference evidence="15" key="2">
    <citation type="submission" date="2025-09" db="UniProtKB">
        <authorList>
            <consortium name="Ensembl"/>
        </authorList>
    </citation>
    <scope>IDENTIFICATION</scope>
</reference>
<dbReference type="GO" id="GO:0016712">
    <property type="term" value="F:oxidoreductase activity, acting on paired donors, with incorporation or reduction of molecular oxygen, reduced flavin or flavoprotein as one donor, and incorporation of one atom of oxygen"/>
    <property type="evidence" value="ECO:0007669"/>
    <property type="project" value="TreeGrafter"/>
</dbReference>
<dbReference type="PRINTS" id="PR00463">
    <property type="entry name" value="EP450I"/>
</dbReference>
<proteinExistence type="inferred from homology"/>
<evidence type="ECO:0000256" key="11">
    <source>
        <dbReference type="ARBA" id="ARBA00023033"/>
    </source>
</evidence>
<keyword evidence="11 14" id="KW-0503">Monooxygenase</keyword>
<comment type="subcellular location">
    <subcellularLocation>
        <location evidence="3">Endoplasmic reticulum membrane</location>
        <topology evidence="3">Peripheral membrane protein</topology>
    </subcellularLocation>
    <subcellularLocation>
        <location evidence="2">Microsome membrane</location>
        <topology evidence="2">Peripheral membrane protein</topology>
    </subcellularLocation>
</comment>
<dbReference type="PROSITE" id="PS00086">
    <property type="entry name" value="CYTOCHROME_P450"/>
    <property type="match status" value="1"/>
</dbReference>
<dbReference type="AlphaFoldDB" id="A0A8C8RFS8"/>
<dbReference type="InterPro" id="IPR036396">
    <property type="entry name" value="Cyt_P450_sf"/>
</dbReference>
<feature type="binding site" description="axial binding residue" evidence="13">
    <location>
        <position position="336"/>
    </location>
    <ligand>
        <name>heme</name>
        <dbReference type="ChEBI" id="CHEBI:30413"/>
    </ligand>
    <ligandPart>
        <name>Fe</name>
        <dbReference type="ChEBI" id="CHEBI:18248"/>
    </ligandPart>
</feature>
<dbReference type="PANTHER" id="PTHR24300:SF84">
    <property type="entry name" value="CYTOCHROME P450, FAMILY 2, SUBFAMILY T, POLYPEPTIDE 4"/>
    <property type="match status" value="1"/>
</dbReference>
<dbReference type="Pfam" id="PF00067">
    <property type="entry name" value="p450"/>
    <property type="match status" value="1"/>
</dbReference>
<keyword evidence="5 13" id="KW-0349">Heme</keyword>
<keyword evidence="6 13" id="KW-0479">Metal-binding</keyword>
<evidence type="ECO:0000256" key="6">
    <source>
        <dbReference type="ARBA" id="ARBA00022723"/>
    </source>
</evidence>
<dbReference type="PRINTS" id="PR00385">
    <property type="entry name" value="P450"/>
</dbReference>